<proteinExistence type="predicted"/>
<comment type="caution">
    <text evidence="3">The sequence shown here is derived from an EMBL/GenBank/DDBJ whole genome shotgun (WGS) entry which is preliminary data.</text>
</comment>
<evidence type="ECO:0000313" key="4">
    <source>
        <dbReference type="Proteomes" id="UP000651977"/>
    </source>
</evidence>
<dbReference type="EMBL" id="BMDY01000008">
    <property type="protein sequence ID" value="GGB04064.1"/>
    <property type="molecule type" value="Genomic_DNA"/>
</dbReference>
<evidence type="ECO:0000313" key="3">
    <source>
        <dbReference type="EMBL" id="GGB04064.1"/>
    </source>
</evidence>
<feature type="region of interest" description="Disordered" evidence="1">
    <location>
        <begin position="99"/>
        <end position="150"/>
    </location>
</feature>
<accession>A0ABQ1I2L7</accession>
<name>A0ABQ1I2L7_9ALTE</name>
<evidence type="ECO:0000256" key="2">
    <source>
        <dbReference type="SAM" id="SignalP"/>
    </source>
</evidence>
<gene>
    <name evidence="3" type="ORF">GCM10007414_16710</name>
</gene>
<dbReference type="RefSeq" id="WP_055733629.1">
    <property type="nucleotide sequence ID" value="NZ_BMDY01000008.1"/>
</dbReference>
<protein>
    <recommendedName>
        <fullName evidence="5">DUF2796 domain-containing protein</fullName>
    </recommendedName>
</protein>
<dbReference type="Pfam" id="PF10986">
    <property type="entry name" value="ZrgA"/>
    <property type="match status" value="2"/>
</dbReference>
<feature type="compositionally biased region" description="Basic and acidic residues" evidence="1">
    <location>
        <begin position="102"/>
        <end position="150"/>
    </location>
</feature>
<evidence type="ECO:0008006" key="5">
    <source>
        <dbReference type="Google" id="ProtNLM"/>
    </source>
</evidence>
<feature type="chain" id="PRO_5045512219" description="DUF2796 domain-containing protein" evidence="2">
    <location>
        <begin position="21"/>
        <end position="210"/>
    </location>
</feature>
<sequence>MKLRAIFLGSVGLFSGAVSAQSAHQHGVAELFFAANGSELQIELHTPADNLLGFEHAPVNQQQRQTLQAAQQTVQQIEQLFVFNQAECELSNLSQDWGELADGDHHHEAGHEHDAEHEHDAGHDHDAEHDHDAGHQHDGEHDHDEGHQHAAHQDINLNYLFSCQDAEQLTSIELLWFKAFPNLHKIRVQGVSERGQVAVDLGPNNNQVKL</sequence>
<feature type="signal peptide" evidence="2">
    <location>
        <begin position="1"/>
        <end position="20"/>
    </location>
</feature>
<reference evidence="4" key="1">
    <citation type="journal article" date="2019" name="Int. J. Syst. Evol. Microbiol.">
        <title>The Global Catalogue of Microorganisms (GCM) 10K type strain sequencing project: providing services to taxonomists for standard genome sequencing and annotation.</title>
        <authorList>
            <consortium name="The Broad Institute Genomics Platform"/>
            <consortium name="The Broad Institute Genome Sequencing Center for Infectious Disease"/>
            <person name="Wu L."/>
            <person name="Ma J."/>
        </authorList>
    </citation>
    <scope>NUCLEOTIDE SEQUENCE [LARGE SCALE GENOMIC DNA]</scope>
    <source>
        <strain evidence="4">CGMCC 1.10131</strain>
    </source>
</reference>
<keyword evidence="4" id="KW-1185">Reference proteome</keyword>
<dbReference type="InterPro" id="IPR021253">
    <property type="entry name" value="ZrgA-like"/>
</dbReference>
<evidence type="ECO:0000256" key="1">
    <source>
        <dbReference type="SAM" id="MobiDB-lite"/>
    </source>
</evidence>
<organism evidence="3 4">
    <name type="scientific">Agarivorans gilvus</name>
    <dbReference type="NCBI Taxonomy" id="680279"/>
    <lineage>
        <taxon>Bacteria</taxon>
        <taxon>Pseudomonadati</taxon>
        <taxon>Pseudomonadota</taxon>
        <taxon>Gammaproteobacteria</taxon>
        <taxon>Alteromonadales</taxon>
        <taxon>Alteromonadaceae</taxon>
        <taxon>Agarivorans</taxon>
    </lineage>
</organism>
<dbReference type="Proteomes" id="UP000651977">
    <property type="component" value="Unassembled WGS sequence"/>
</dbReference>
<keyword evidence="2" id="KW-0732">Signal</keyword>